<gene>
    <name evidence="2" type="ordered locus">BN6_02670</name>
</gene>
<feature type="transmembrane region" description="Helical" evidence="1">
    <location>
        <begin position="41"/>
        <end position="58"/>
    </location>
</feature>
<keyword evidence="1" id="KW-1133">Transmembrane helix</keyword>
<dbReference type="EMBL" id="HE804045">
    <property type="protein sequence ID" value="CCH27600.1"/>
    <property type="molecule type" value="Genomic_DNA"/>
</dbReference>
<dbReference type="RefSeq" id="WP_015097714.1">
    <property type="nucleotide sequence ID" value="NC_019673.1"/>
</dbReference>
<dbReference type="PATRIC" id="fig|1179773.3.peg.272"/>
<proteinExistence type="predicted"/>
<reference evidence="2 3" key="1">
    <citation type="journal article" date="2012" name="BMC Genomics">
        <title>Complete genome sequence of Saccharothrix espanaensis DSM 44229T and comparison to the other completely sequenced Pseudonocardiaceae.</title>
        <authorList>
            <person name="Strobel T."/>
            <person name="Al-Dilaimi A."/>
            <person name="Blom J."/>
            <person name="Gessner A."/>
            <person name="Kalinowski J."/>
            <person name="Luzhetska M."/>
            <person name="Puhler A."/>
            <person name="Szczepanowski R."/>
            <person name="Bechthold A."/>
            <person name="Ruckert C."/>
        </authorList>
    </citation>
    <scope>NUCLEOTIDE SEQUENCE [LARGE SCALE GENOMIC DNA]</scope>
    <source>
        <strain evidence="3">ATCC 51144 / DSM 44229 / JCM 9112 / NBRC 15066 / NRRL 15764</strain>
    </source>
</reference>
<feature type="transmembrane region" description="Helical" evidence="1">
    <location>
        <begin position="12"/>
        <end position="35"/>
    </location>
</feature>
<keyword evidence="1" id="KW-0472">Membrane</keyword>
<dbReference type="BioCyc" id="SESP1179773:BN6_RS01310-MONOMER"/>
<protein>
    <submittedName>
        <fullName evidence="2">Uncharacterized protein</fullName>
    </submittedName>
</protein>
<organism evidence="2 3">
    <name type="scientific">Saccharothrix espanaensis (strain ATCC 51144 / DSM 44229 / JCM 9112 / NBRC 15066 / NRRL 15764)</name>
    <dbReference type="NCBI Taxonomy" id="1179773"/>
    <lineage>
        <taxon>Bacteria</taxon>
        <taxon>Bacillati</taxon>
        <taxon>Actinomycetota</taxon>
        <taxon>Actinomycetes</taxon>
        <taxon>Pseudonocardiales</taxon>
        <taxon>Pseudonocardiaceae</taxon>
        <taxon>Saccharothrix</taxon>
    </lineage>
</organism>
<evidence type="ECO:0000256" key="1">
    <source>
        <dbReference type="SAM" id="Phobius"/>
    </source>
</evidence>
<accession>K0JNQ6</accession>
<dbReference type="AlphaFoldDB" id="K0JNQ6"/>
<name>K0JNQ6_SACES</name>
<dbReference type="Proteomes" id="UP000006281">
    <property type="component" value="Chromosome"/>
</dbReference>
<dbReference type="HOGENOM" id="CLU_2702593_0_0_11"/>
<dbReference type="STRING" id="1179773.BN6_02670"/>
<dbReference type="KEGG" id="sesp:BN6_02670"/>
<evidence type="ECO:0000313" key="3">
    <source>
        <dbReference type="Proteomes" id="UP000006281"/>
    </source>
</evidence>
<keyword evidence="3" id="KW-1185">Reference proteome</keyword>
<evidence type="ECO:0000313" key="2">
    <source>
        <dbReference type="EMBL" id="CCH27600.1"/>
    </source>
</evidence>
<sequence length="73" mass="7440">MSIVSAMKPTTGSWLHLVAWGMVVAGVAGVLAVLASPATGVLTGLALAVIGLVVNAFAKASRKMDQIFSEELD</sequence>
<keyword evidence="1" id="KW-0812">Transmembrane</keyword>